<keyword evidence="3" id="KW-1185">Reference proteome</keyword>
<accession>A0ABW3S0H1</accession>
<reference evidence="3" key="1">
    <citation type="journal article" date="2019" name="Int. J. Syst. Evol. Microbiol.">
        <title>The Global Catalogue of Microorganisms (GCM) 10K type strain sequencing project: providing services to taxonomists for standard genome sequencing and annotation.</title>
        <authorList>
            <consortium name="The Broad Institute Genomics Platform"/>
            <consortium name="The Broad Institute Genome Sequencing Center for Infectious Disease"/>
            <person name="Wu L."/>
            <person name="Ma J."/>
        </authorList>
    </citation>
    <scope>NUCLEOTIDE SEQUENCE [LARGE SCALE GENOMIC DNA]</scope>
    <source>
        <strain evidence="3">CCUG 59189</strain>
    </source>
</reference>
<dbReference type="Proteomes" id="UP001597262">
    <property type="component" value="Unassembled WGS sequence"/>
</dbReference>
<dbReference type="SUPFAM" id="SSF88713">
    <property type="entry name" value="Glycoside hydrolase/deacetylase"/>
    <property type="match status" value="1"/>
</dbReference>
<dbReference type="RefSeq" id="WP_379319966.1">
    <property type="nucleotide sequence ID" value="NZ_JBHTLM010000010.1"/>
</dbReference>
<dbReference type="InterPro" id="IPR050248">
    <property type="entry name" value="Polysacc_deacetylase_ArnD"/>
</dbReference>
<protein>
    <submittedName>
        <fullName evidence="2">Polysaccharide deacetylase family protein</fullName>
        <ecNumber evidence="2">3.-.-.-</ecNumber>
    </submittedName>
</protein>
<dbReference type="Pfam" id="PF01522">
    <property type="entry name" value="Polysacc_deac_1"/>
    <property type="match status" value="1"/>
</dbReference>
<dbReference type="EMBL" id="JBHTLM010000010">
    <property type="protein sequence ID" value="MFD1177515.1"/>
    <property type="molecule type" value="Genomic_DNA"/>
</dbReference>
<organism evidence="2 3">
    <name type="scientific">Paenibacillus puldeungensis</name>
    <dbReference type="NCBI Taxonomy" id="696536"/>
    <lineage>
        <taxon>Bacteria</taxon>
        <taxon>Bacillati</taxon>
        <taxon>Bacillota</taxon>
        <taxon>Bacilli</taxon>
        <taxon>Bacillales</taxon>
        <taxon>Paenibacillaceae</taxon>
        <taxon>Paenibacillus</taxon>
    </lineage>
</organism>
<evidence type="ECO:0000313" key="2">
    <source>
        <dbReference type="EMBL" id="MFD1177515.1"/>
    </source>
</evidence>
<proteinExistence type="predicted"/>
<dbReference type="InterPro" id="IPR002509">
    <property type="entry name" value="NODB_dom"/>
</dbReference>
<keyword evidence="2" id="KW-0378">Hydrolase</keyword>
<dbReference type="PANTHER" id="PTHR10587">
    <property type="entry name" value="GLYCOSYL TRANSFERASE-RELATED"/>
    <property type="match status" value="1"/>
</dbReference>
<dbReference type="InterPro" id="IPR011330">
    <property type="entry name" value="Glyco_hydro/deAcase_b/a-brl"/>
</dbReference>
<dbReference type="PROSITE" id="PS51677">
    <property type="entry name" value="NODB"/>
    <property type="match status" value="1"/>
</dbReference>
<name>A0ABW3S0H1_9BACL</name>
<dbReference type="CDD" id="cd10917">
    <property type="entry name" value="CE4_NodB_like_6s_7s"/>
    <property type="match status" value="1"/>
</dbReference>
<evidence type="ECO:0000259" key="1">
    <source>
        <dbReference type="PROSITE" id="PS51677"/>
    </source>
</evidence>
<feature type="domain" description="NodB homology" evidence="1">
    <location>
        <begin position="14"/>
        <end position="198"/>
    </location>
</feature>
<dbReference type="EC" id="3.-.-.-" evidence="2"/>
<gene>
    <name evidence="2" type="ORF">ACFQ3W_14565</name>
</gene>
<sequence length="208" mass="23396">MLKPVIHVVDTKRKAVAFTFDDGPNPLYTPQVLDIFRQAGPKAKATFMLIGTQLEQSPETARQIHEEGHEIANHTYTHPHLTELSEEECREELLRNEELILKTIGVKPKVMRPPYFSYNDKVARIVGELGYLAVAGAVNGEATDWEMPGVQHIVEKTREKVQPGSVLLFHDGYDDRSQTIEAVRILVPELIAEGYELLTVSELLGMHS</sequence>
<comment type="caution">
    <text evidence="2">The sequence shown here is derived from an EMBL/GenBank/DDBJ whole genome shotgun (WGS) entry which is preliminary data.</text>
</comment>
<dbReference type="GO" id="GO:0016787">
    <property type="term" value="F:hydrolase activity"/>
    <property type="evidence" value="ECO:0007669"/>
    <property type="project" value="UniProtKB-KW"/>
</dbReference>
<evidence type="ECO:0000313" key="3">
    <source>
        <dbReference type="Proteomes" id="UP001597262"/>
    </source>
</evidence>
<dbReference type="Gene3D" id="3.20.20.370">
    <property type="entry name" value="Glycoside hydrolase/deacetylase"/>
    <property type="match status" value="1"/>
</dbReference>